<dbReference type="InterPro" id="IPR015590">
    <property type="entry name" value="Aldehyde_DH_dom"/>
</dbReference>
<dbReference type="InterPro" id="IPR016161">
    <property type="entry name" value="Ald_DH/histidinol_DH"/>
</dbReference>
<accession>A0ABM7PPY6</accession>
<evidence type="ECO:0000256" key="1">
    <source>
        <dbReference type="ARBA" id="ARBA00023002"/>
    </source>
</evidence>
<dbReference type="SUPFAM" id="SSF53720">
    <property type="entry name" value="ALDH-like"/>
    <property type="match status" value="1"/>
</dbReference>
<dbReference type="Pfam" id="PF00171">
    <property type="entry name" value="Aldedh"/>
    <property type="match status" value="1"/>
</dbReference>
<dbReference type="Gene3D" id="3.40.309.10">
    <property type="entry name" value="Aldehyde Dehydrogenase, Chain A, domain 2"/>
    <property type="match status" value="1"/>
</dbReference>
<evidence type="ECO:0000259" key="2">
    <source>
        <dbReference type="Pfam" id="PF00171"/>
    </source>
</evidence>
<dbReference type="CDD" id="cd07103">
    <property type="entry name" value="ALDH_F5_SSADH_GabD"/>
    <property type="match status" value="1"/>
</dbReference>
<dbReference type="InterPro" id="IPR016162">
    <property type="entry name" value="Ald_DH_N"/>
</dbReference>
<dbReference type="PANTHER" id="PTHR43353">
    <property type="entry name" value="SUCCINATE-SEMIALDEHYDE DEHYDROGENASE, MITOCHONDRIAL"/>
    <property type="match status" value="1"/>
</dbReference>
<protein>
    <submittedName>
        <fullName evidence="3">NAD-dependent succinate-semialdehyde dehydrogenase</fullName>
    </submittedName>
</protein>
<dbReference type="InterPro" id="IPR016163">
    <property type="entry name" value="Ald_DH_C"/>
</dbReference>
<dbReference type="RefSeq" id="WP_229231001.1">
    <property type="nucleotide sequence ID" value="NZ_AP024525.1"/>
</dbReference>
<sequence>MTEETTLINGQWRRLANRRPVRNPATGNTVGTVCWGDAALAAEAADAAAAAFGTWSKTPPRERADILFRAADLLLQRREAIAAILAAEAGKRLPEALGEISFSIEYLRWFAEEARRPLGTVIPSEDPARRHLTTRSAAGVVLTLTSWNFPCSLQARKLAPALAAGCTVVARVSERAPLAAAELVRALDDAGLPPGVLNLVHGPAREITETLLAHPAVRVVTFTGSTGVGRQIMATAAQRVVRPLLELGGDAPFIVFDDADLEAAVDAAVLAKTRNTGQSCVAANRFFVQEGIFEDFVTRLAARLDALSIGDGSAEPVPDLGPMIDQDSVAGVQRMVDQALGLGAKERTSWRDVPAQGSFLRPMLLTDVPEEAALAREEVFGPVAAAFPFKDEAELLSRANNTEMGLAAYVFAKDAGRCWRIAEALEAGIVGINDPLPSVAFAPMGGVKQSGLGREGASLGMEEFTEPKYLAWRP</sequence>
<evidence type="ECO:0000313" key="4">
    <source>
        <dbReference type="Proteomes" id="UP001319861"/>
    </source>
</evidence>
<dbReference type="EMBL" id="AP024525">
    <property type="protein sequence ID" value="BCT74242.1"/>
    <property type="molecule type" value="Genomic_DNA"/>
</dbReference>
<proteinExistence type="predicted"/>
<gene>
    <name evidence="3" type="ORF">SCMU_00840</name>
</gene>
<reference evidence="3 4" key="1">
    <citation type="journal article" date="2021" name="J. Biosci. Bioeng.">
        <title>Identification and characterization of a chc gene cluster responsible for the aromatization pathway of cyclohexanecarboxylate degradation in Sinomonas cyclohexanicum ATCC 51369.</title>
        <authorList>
            <person name="Yamamoto T."/>
            <person name="Hasegawa Y."/>
            <person name="Lau P.C.K."/>
            <person name="Iwaki H."/>
        </authorList>
    </citation>
    <scope>NUCLEOTIDE SEQUENCE [LARGE SCALE GENOMIC DNA]</scope>
    <source>
        <strain evidence="3 4">ATCC 51369</strain>
    </source>
</reference>
<name>A0ABM7PPY6_SINCY</name>
<dbReference type="Gene3D" id="3.40.605.10">
    <property type="entry name" value="Aldehyde Dehydrogenase, Chain A, domain 1"/>
    <property type="match status" value="1"/>
</dbReference>
<keyword evidence="4" id="KW-1185">Reference proteome</keyword>
<dbReference type="Proteomes" id="UP001319861">
    <property type="component" value="Chromosome"/>
</dbReference>
<feature type="domain" description="Aldehyde dehydrogenase" evidence="2">
    <location>
        <begin position="18"/>
        <end position="469"/>
    </location>
</feature>
<organism evidence="3 4">
    <name type="scientific">Sinomonas cyclohexanicum</name>
    <name type="common">Corynebacterium cyclohexanicum</name>
    <dbReference type="NCBI Taxonomy" id="322009"/>
    <lineage>
        <taxon>Bacteria</taxon>
        <taxon>Bacillati</taxon>
        <taxon>Actinomycetota</taxon>
        <taxon>Actinomycetes</taxon>
        <taxon>Micrococcales</taxon>
        <taxon>Micrococcaceae</taxon>
        <taxon>Sinomonas</taxon>
    </lineage>
</organism>
<dbReference type="InterPro" id="IPR050740">
    <property type="entry name" value="Aldehyde_DH_Superfamily"/>
</dbReference>
<dbReference type="PANTHER" id="PTHR43353:SF5">
    <property type="entry name" value="SUCCINATE-SEMIALDEHYDE DEHYDROGENASE, MITOCHONDRIAL"/>
    <property type="match status" value="1"/>
</dbReference>
<keyword evidence="1" id="KW-0560">Oxidoreductase</keyword>
<evidence type="ECO:0000313" key="3">
    <source>
        <dbReference type="EMBL" id="BCT74242.1"/>
    </source>
</evidence>